<sequence length="155" mass="18081">MIWQSFSKDTIERSINVPELVSKTWKCDKNFDGLLAYAIRQHVLEQREPNQYALQKDWTPLGLIYRPLIKTLRYLFNDSKKKGKYTPAFTSQAIAENISGHYKPDILPNLLPCVTSTRDYIESAKNDQIVEITFKSNINLAYIQLSHKWQRPFDG</sequence>
<dbReference type="GeneID" id="18931711"/>
<gene>
    <name evidence="1" type="ORF">MELLADRAFT_71057</name>
</gene>
<dbReference type="EMBL" id="GL883095">
    <property type="protein sequence ID" value="EGG10117.1"/>
    <property type="molecule type" value="Genomic_DNA"/>
</dbReference>
<proteinExistence type="predicted"/>
<reference evidence="2" key="1">
    <citation type="journal article" date="2011" name="Proc. Natl. Acad. Sci. U.S.A.">
        <title>Obligate biotrophy features unraveled by the genomic analysis of rust fungi.</title>
        <authorList>
            <person name="Duplessis S."/>
            <person name="Cuomo C.A."/>
            <person name="Lin Y.-C."/>
            <person name="Aerts A."/>
            <person name="Tisserant E."/>
            <person name="Veneault-Fourrey C."/>
            <person name="Joly D.L."/>
            <person name="Hacquard S."/>
            <person name="Amselem J."/>
            <person name="Cantarel B.L."/>
            <person name="Chiu R."/>
            <person name="Coutinho P.M."/>
            <person name="Feau N."/>
            <person name="Field M."/>
            <person name="Frey P."/>
            <person name="Gelhaye E."/>
            <person name="Goldberg J."/>
            <person name="Grabherr M.G."/>
            <person name="Kodira C.D."/>
            <person name="Kohler A."/>
            <person name="Kuees U."/>
            <person name="Lindquist E.A."/>
            <person name="Lucas S.M."/>
            <person name="Mago R."/>
            <person name="Mauceli E."/>
            <person name="Morin E."/>
            <person name="Murat C."/>
            <person name="Pangilinan J.L."/>
            <person name="Park R."/>
            <person name="Pearson M."/>
            <person name="Quesneville H."/>
            <person name="Rouhier N."/>
            <person name="Sakthikumar S."/>
            <person name="Salamov A.A."/>
            <person name="Schmutz J."/>
            <person name="Selles B."/>
            <person name="Shapiro H."/>
            <person name="Tanguay P."/>
            <person name="Tuskan G.A."/>
            <person name="Henrissat B."/>
            <person name="Van de Peer Y."/>
            <person name="Rouze P."/>
            <person name="Ellis J.G."/>
            <person name="Dodds P.N."/>
            <person name="Schein J.E."/>
            <person name="Zhong S."/>
            <person name="Hamelin R.C."/>
            <person name="Grigoriev I.V."/>
            <person name="Szabo L.J."/>
            <person name="Martin F."/>
        </authorList>
    </citation>
    <scope>NUCLEOTIDE SEQUENCE [LARGE SCALE GENOMIC DNA]</scope>
    <source>
        <strain evidence="2">98AG31 / pathotype 3-4-7</strain>
    </source>
</reference>
<dbReference type="AlphaFoldDB" id="F4RBK0"/>
<dbReference type="OrthoDB" id="2498185at2759"/>
<organism evidence="2">
    <name type="scientific">Melampsora larici-populina (strain 98AG31 / pathotype 3-4-7)</name>
    <name type="common">Poplar leaf rust fungus</name>
    <dbReference type="NCBI Taxonomy" id="747676"/>
    <lineage>
        <taxon>Eukaryota</taxon>
        <taxon>Fungi</taxon>
        <taxon>Dikarya</taxon>
        <taxon>Basidiomycota</taxon>
        <taxon>Pucciniomycotina</taxon>
        <taxon>Pucciniomycetes</taxon>
        <taxon>Pucciniales</taxon>
        <taxon>Melampsoraceae</taxon>
        <taxon>Melampsora</taxon>
    </lineage>
</organism>
<dbReference type="InParanoid" id="F4RBK0"/>
<keyword evidence="2" id="KW-1185">Reference proteome</keyword>
<dbReference type="RefSeq" id="XP_007406418.1">
    <property type="nucleotide sequence ID" value="XM_007406356.1"/>
</dbReference>
<protein>
    <submittedName>
        <fullName evidence="1">Uncharacterized protein</fullName>
    </submittedName>
</protein>
<evidence type="ECO:0000313" key="1">
    <source>
        <dbReference type="EMBL" id="EGG10117.1"/>
    </source>
</evidence>
<name>F4RBK0_MELLP</name>
<dbReference type="KEGG" id="mlr:MELLADRAFT_71057"/>
<accession>F4RBK0</accession>
<dbReference type="Proteomes" id="UP000001072">
    <property type="component" value="Unassembled WGS sequence"/>
</dbReference>
<dbReference type="HOGENOM" id="CLU_1695878_0_0_1"/>
<dbReference type="VEuPathDB" id="FungiDB:MELLADRAFT_71057"/>
<evidence type="ECO:0000313" key="2">
    <source>
        <dbReference type="Proteomes" id="UP000001072"/>
    </source>
</evidence>